<dbReference type="InterPro" id="IPR036291">
    <property type="entry name" value="NAD(P)-bd_dom_sf"/>
</dbReference>
<feature type="domain" description="Ketoreductase" evidence="2">
    <location>
        <begin position="227"/>
        <end position="403"/>
    </location>
</feature>
<evidence type="ECO:0000259" key="2">
    <source>
        <dbReference type="SMART" id="SM00822"/>
    </source>
</evidence>
<gene>
    <name evidence="3" type="primary">fabG_1</name>
    <name evidence="4" type="ORF">BKA21_001397</name>
    <name evidence="3" type="ORF">Col01nite_03040</name>
</gene>
<reference evidence="3 6" key="2">
    <citation type="submission" date="2021-01" db="EMBL/GenBank/DDBJ databases">
        <title>Whole genome shotgun sequence of Cellulomonas oligotrophica NBRC 109435.</title>
        <authorList>
            <person name="Komaki H."/>
            <person name="Tamura T."/>
        </authorList>
    </citation>
    <scope>NUCLEOTIDE SEQUENCE [LARGE SCALE GENOMIC DNA]</scope>
    <source>
        <strain evidence="3 6">NBRC 109435</strain>
    </source>
</reference>
<dbReference type="PANTHER" id="PTHR42760:SF78">
    <property type="entry name" value="3-OXOACYL-[ACYL-CARRIER-PROTEIN] REDUCTASE [NADH]"/>
    <property type="match status" value="1"/>
</dbReference>
<dbReference type="NCBIfam" id="NF006110">
    <property type="entry name" value="PRK08261.1"/>
    <property type="match status" value="1"/>
</dbReference>
<dbReference type="PRINTS" id="PR00080">
    <property type="entry name" value="SDRFAMILY"/>
</dbReference>
<evidence type="ECO:0000313" key="6">
    <source>
        <dbReference type="Proteomes" id="UP000618382"/>
    </source>
</evidence>
<dbReference type="InterPro" id="IPR002347">
    <property type="entry name" value="SDR_fam"/>
</dbReference>
<dbReference type="EC" id="1.1.1.100" evidence="4"/>
<evidence type="ECO:0000313" key="3">
    <source>
        <dbReference type="EMBL" id="GIG31145.1"/>
    </source>
</evidence>
<dbReference type="EMBL" id="BONN01000001">
    <property type="protein sequence ID" value="GIG31145.1"/>
    <property type="molecule type" value="Genomic_DNA"/>
</dbReference>
<dbReference type="SUPFAM" id="SSF51735">
    <property type="entry name" value="NAD(P)-binding Rossmann-fold domains"/>
    <property type="match status" value="1"/>
</dbReference>
<dbReference type="PROSITE" id="PS00061">
    <property type="entry name" value="ADH_SHORT"/>
    <property type="match status" value="1"/>
</dbReference>
<sequence>MTDTYLELVNSGLTKKLAAQLGLPRPARLRRHRPGDPLLDGPALVLGHGPDADAVATLLSSPAGGPAHPHLDDAAPAVLDGWDLDVHRHPAPDVRYAAVVLVLTDLAHPDGLAGPVLAAASTLKRLRPGARVVTVHRPATDADAPAVAAARQGVDGLLRSLAKELRGGATGNGVVVAEGVPVTAPSVVATLRFFLSARSAFVDGQLLEVDSDAGELPADWERPLAGRVAVVTGAARGIGAAIADVLARDGATVVAVDVPAAGEQLAATANRVRGTALQLDVTAPDAGERILAHARARHGRIDVVVHNAGITRDKLLANMTPDRWEPVLAVNVDAPLRINEALLTSGDLVDSPRIVALASTSGIAGNRGQTSYAASKGGVIGMVRATAPLLVPFGGTANAVAPGFIETEMTARIPAVTRQVARRLNSLQQGGLPVDVAEAVAFLASPAAGGVVGRTLRVCGQNMVGR</sequence>
<dbReference type="InterPro" id="IPR020904">
    <property type="entry name" value="Sc_DH/Rdtase_CS"/>
</dbReference>
<dbReference type="PANTHER" id="PTHR42760">
    <property type="entry name" value="SHORT-CHAIN DEHYDROGENASES/REDUCTASES FAMILY MEMBER"/>
    <property type="match status" value="1"/>
</dbReference>
<protein>
    <submittedName>
        <fullName evidence="3">3-oxoacyl-ACP reductase</fullName>
    </submittedName>
    <submittedName>
        <fullName evidence="4">3-oxoacyl-[acyl-carrier protein] reductase</fullName>
        <ecNumber evidence="4">1.1.1.100</ecNumber>
    </submittedName>
</protein>
<dbReference type="FunFam" id="3.40.50.720:FF:000338">
    <property type="entry name" value="3-oxoacyl-ACP reductase FabG"/>
    <property type="match status" value="1"/>
</dbReference>
<dbReference type="InterPro" id="IPR057326">
    <property type="entry name" value="KR_dom"/>
</dbReference>
<dbReference type="Gene3D" id="3.40.50.720">
    <property type="entry name" value="NAD(P)-binding Rossmann-like Domain"/>
    <property type="match status" value="2"/>
</dbReference>
<keyword evidence="4" id="KW-0560">Oxidoreductase</keyword>
<comment type="similarity">
    <text evidence="1">Belongs to the short-chain dehydrogenases/reductases (SDR) family.</text>
</comment>
<comment type="caution">
    <text evidence="4">The sequence shown here is derived from an EMBL/GenBank/DDBJ whole genome shotgun (WGS) entry which is preliminary data.</text>
</comment>
<evidence type="ECO:0000256" key="1">
    <source>
        <dbReference type="ARBA" id="ARBA00006484"/>
    </source>
</evidence>
<dbReference type="AlphaFoldDB" id="A0A7Y9JWN0"/>
<dbReference type="Proteomes" id="UP000618382">
    <property type="component" value="Unassembled WGS sequence"/>
</dbReference>
<proteinExistence type="inferred from homology"/>
<keyword evidence="6" id="KW-1185">Reference proteome</keyword>
<accession>A0A7Y9JWN0</accession>
<name>A0A7Y9JWN0_9CELL</name>
<dbReference type="Proteomes" id="UP000577956">
    <property type="component" value="Unassembled WGS sequence"/>
</dbReference>
<reference evidence="4 5" key="1">
    <citation type="submission" date="2020-07" db="EMBL/GenBank/DDBJ databases">
        <title>Sequencing the genomes of 1000 actinobacteria strains.</title>
        <authorList>
            <person name="Klenk H.-P."/>
        </authorList>
    </citation>
    <scope>NUCLEOTIDE SEQUENCE [LARGE SCALE GENOMIC DNA]</scope>
    <source>
        <strain evidence="4 5">DSM 24482</strain>
    </source>
</reference>
<dbReference type="EMBL" id="JACCBK010000001">
    <property type="protein sequence ID" value="NYD85848.1"/>
    <property type="molecule type" value="Genomic_DNA"/>
</dbReference>
<dbReference type="PRINTS" id="PR00081">
    <property type="entry name" value="GDHRDH"/>
</dbReference>
<dbReference type="SMART" id="SM00822">
    <property type="entry name" value="PKS_KR"/>
    <property type="match status" value="1"/>
</dbReference>
<dbReference type="RefSeq" id="WP_140457586.1">
    <property type="nucleotide sequence ID" value="NZ_BAABFI010000002.1"/>
</dbReference>
<dbReference type="GO" id="GO:0004316">
    <property type="term" value="F:3-oxoacyl-[acyl-carrier-protein] reductase (NADPH) activity"/>
    <property type="evidence" value="ECO:0007669"/>
    <property type="project" value="UniProtKB-EC"/>
</dbReference>
<organism evidence="4 5">
    <name type="scientific">Cellulomonas oligotrophica</name>
    <dbReference type="NCBI Taxonomy" id="931536"/>
    <lineage>
        <taxon>Bacteria</taxon>
        <taxon>Bacillati</taxon>
        <taxon>Actinomycetota</taxon>
        <taxon>Actinomycetes</taxon>
        <taxon>Micrococcales</taxon>
        <taxon>Cellulomonadaceae</taxon>
        <taxon>Cellulomonas</taxon>
    </lineage>
</organism>
<dbReference type="Pfam" id="PF13561">
    <property type="entry name" value="adh_short_C2"/>
    <property type="match status" value="1"/>
</dbReference>
<evidence type="ECO:0000313" key="4">
    <source>
        <dbReference type="EMBL" id="NYD85848.1"/>
    </source>
</evidence>
<evidence type="ECO:0000313" key="5">
    <source>
        <dbReference type="Proteomes" id="UP000577956"/>
    </source>
</evidence>